<feature type="compositionally biased region" description="Polar residues" evidence="2">
    <location>
        <begin position="1"/>
        <end position="11"/>
    </location>
</feature>
<organism evidence="3 4">
    <name type="scientific">Seminavis robusta</name>
    <dbReference type="NCBI Taxonomy" id="568900"/>
    <lineage>
        <taxon>Eukaryota</taxon>
        <taxon>Sar</taxon>
        <taxon>Stramenopiles</taxon>
        <taxon>Ochrophyta</taxon>
        <taxon>Bacillariophyta</taxon>
        <taxon>Bacillariophyceae</taxon>
        <taxon>Bacillariophycidae</taxon>
        <taxon>Naviculales</taxon>
        <taxon>Naviculaceae</taxon>
        <taxon>Seminavis</taxon>
    </lineage>
</organism>
<gene>
    <name evidence="3" type="ORF">SEMRO_672_G185000.1</name>
</gene>
<sequence>MPFHTRPSSSLFARPGQAEEEESDDDAFYRPPRRKPPTQQQRRETVEFSESSEPAVGQQQQQSPRVPRPKPEAAKMDRYNNNVNKRRGDYYDEDDDDEFEYYDDDDEEYYDADDEEESGGNYWTNPPARYDPIRPSSSARPTQRVPGANEPPRTRTRPRRDTRQPSSRSRRRATFRSGTPPPPPVVGDFYKQLFWYGFDPDEASSPADKTMFGGTKGKFNGLAFLFDDALDPAGRMDKPKKRRRYYDDDDSYDYDDDFDYYYDDDVVDGVKEDSFNDIYDRVSTRDGDGGGGMEPPSDERLEDDIDDYDDTLLPETHKSMPNDKHYFVTPPNDQPRPFLEQNLKEEFREPVRPSQVPGPRRKRRPRKSPWEDDAEYDNDESYYDDGYRSRSRRGGDDWAYEKVSDWFRDDDTRDDFEQSRSPRDRRRPRNQQSSSPWKSPFDVVGDFLRGNNEENDYKAAEYDRQMGIKKNGANARNGQRRPRRERRGRGYAYRYDVSVEDYNAIVDADVISESDADDKPRDVNAQDAEREGDFVVEDKQTQGVTPKANGKSQDQRAQKQKSRDERALAVERIPPNVPAWGPSGSLGISARMKAYEDALDDIAQARNRLEERKKEEQQAKDDIIILKVDMGVKKRRLAASERKSEKLRETIRDMEMDVEEASRCLRIANDKVRFAQERLSDMEYRHREVLSVINPSKAEEGVAEAFLELQQTDPAARLQQRRTDGAGDARDGDS</sequence>
<feature type="region of interest" description="Disordered" evidence="2">
    <location>
        <begin position="509"/>
        <end position="584"/>
    </location>
</feature>
<reference evidence="3" key="1">
    <citation type="submission" date="2020-06" db="EMBL/GenBank/DDBJ databases">
        <authorList>
            <consortium name="Plant Systems Biology data submission"/>
        </authorList>
    </citation>
    <scope>NUCLEOTIDE SEQUENCE</scope>
    <source>
        <strain evidence="3">D6</strain>
    </source>
</reference>
<keyword evidence="4" id="KW-1185">Reference proteome</keyword>
<evidence type="ECO:0000256" key="2">
    <source>
        <dbReference type="SAM" id="MobiDB-lite"/>
    </source>
</evidence>
<feature type="region of interest" description="Disordered" evidence="2">
    <location>
        <begin position="1"/>
        <end position="186"/>
    </location>
</feature>
<feature type="compositionally biased region" description="Basic and acidic residues" evidence="2">
    <location>
        <begin position="385"/>
        <end position="395"/>
    </location>
</feature>
<feature type="compositionally biased region" description="Basic and acidic residues" evidence="2">
    <location>
        <begin position="451"/>
        <end position="466"/>
    </location>
</feature>
<feature type="region of interest" description="Disordered" evidence="2">
    <location>
        <begin position="711"/>
        <end position="734"/>
    </location>
</feature>
<feature type="compositionally biased region" description="Acidic residues" evidence="2">
    <location>
        <begin position="91"/>
        <end position="118"/>
    </location>
</feature>
<feature type="compositionally biased region" description="Basic and acidic residues" evidence="2">
    <location>
        <begin position="721"/>
        <end position="734"/>
    </location>
</feature>
<dbReference type="OrthoDB" id="49306at2759"/>
<evidence type="ECO:0000313" key="3">
    <source>
        <dbReference type="EMBL" id="CAB9514748.1"/>
    </source>
</evidence>
<comment type="caution">
    <text evidence="3">The sequence shown here is derived from an EMBL/GenBank/DDBJ whole genome shotgun (WGS) entry which is preliminary data.</text>
</comment>
<evidence type="ECO:0000256" key="1">
    <source>
        <dbReference type="SAM" id="Coils"/>
    </source>
</evidence>
<feature type="region of interest" description="Disordered" evidence="2">
    <location>
        <begin position="273"/>
        <end position="395"/>
    </location>
</feature>
<feature type="compositionally biased region" description="Basic and acidic residues" evidence="2">
    <location>
        <begin position="553"/>
        <end position="569"/>
    </location>
</feature>
<feature type="compositionally biased region" description="Basic and acidic residues" evidence="2">
    <location>
        <begin position="273"/>
        <end position="288"/>
    </location>
</feature>
<feature type="region of interest" description="Disordered" evidence="2">
    <location>
        <begin position="409"/>
        <end position="491"/>
    </location>
</feature>
<dbReference type="EMBL" id="CAICTM010000671">
    <property type="protein sequence ID" value="CAB9514748.1"/>
    <property type="molecule type" value="Genomic_DNA"/>
</dbReference>
<keyword evidence="1" id="KW-0175">Coiled coil</keyword>
<protein>
    <submittedName>
        <fullName evidence="3">Uncharacterized protein</fullName>
    </submittedName>
</protein>
<accession>A0A9N8HH03</accession>
<feature type="compositionally biased region" description="Acidic residues" evidence="2">
    <location>
        <begin position="300"/>
        <end position="312"/>
    </location>
</feature>
<feature type="coiled-coil region" evidence="1">
    <location>
        <begin position="592"/>
        <end position="664"/>
    </location>
</feature>
<proteinExistence type="predicted"/>
<feature type="compositionally biased region" description="Basic and acidic residues" evidence="2">
    <location>
        <begin position="517"/>
        <end position="540"/>
    </location>
</feature>
<dbReference type="Proteomes" id="UP001153069">
    <property type="component" value="Unassembled WGS sequence"/>
</dbReference>
<feature type="compositionally biased region" description="Basic and acidic residues" evidence="2">
    <location>
        <begin position="409"/>
        <end position="422"/>
    </location>
</feature>
<feature type="compositionally biased region" description="Basic and acidic residues" evidence="2">
    <location>
        <begin position="342"/>
        <end position="351"/>
    </location>
</feature>
<name>A0A9N8HH03_9STRA</name>
<evidence type="ECO:0000313" key="4">
    <source>
        <dbReference type="Proteomes" id="UP001153069"/>
    </source>
</evidence>
<feature type="compositionally biased region" description="Acidic residues" evidence="2">
    <location>
        <begin position="371"/>
        <end position="383"/>
    </location>
</feature>
<feature type="compositionally biased region" description="Basic and acidic residues" evidence="2">
    <location>
        <begin position="69"/>
        <end position="78"/>
    </location>
</feature>
<dbReference type="AlphaFoldDB" id="A0A9N8HH03"/>
<feature type="compositionally biased region" description="Basic and acidic residues" evidence="2">
    <location>
        <begin position="315"/>
        <end position="326"/>
    </location>
</feature>
<feature type="compositionally biased region" description="Basic residues" evidence="2">
    <location>
        <begin position="478"/>
        <end position="489"/>
    </location>
</feature>